<dbReference type="SUPFAM" id="SSF51182">
    <property type="entry name" value="RmlC-like cupins"/>
    <property type="match status" value="1"/>
</dbReference>
<dbReference type="InterPro" id="IPR011051">
    <property type="entry name" value="RmlC_Cupin_sf"/>
</dbReference>
<keyword evidence="3" id="KW-1185">Reference proteome</keyword>
<comment type="caution">
    <text evidence="2">The sequence shown here is derived from an EMBL/GenBank/DDBJ whole genome shotgun (WGS) entry which is preliminary data.</text>
</comment>
<evidence type="ECO:0000313" key="3">
    <source>
        <dbReference type="Proteomes" id="UP000367750"/>
    </source>
</evidence>
<gene>
    <name evidence="2" type="ORF">F4V43_06055</name>
</gene>
<dbReference type="AlphaFoldDB" id="A0A5J5GG78"/>
<accession>A0A5J5GG78</accession>
<dbReference type="Gene3D" id="2.60.120.10">
    <property type="entry name" value="Jelly Rolls"/>
    <property type="match status" value="1"/>
</dbReference>
<dbReference type="RefSeq" id="WP_150457334.1">
    <property type="nucleotide sequence ID" value="NZ_VYKK01000005.1"/>
</dbReference>
<evidence type="ECO:0000313" key="2">
    <source>
        <dbReference type="EMBL" id="KAA9006504.1"/>
    </source>
</evidence>
<dbReference type="SMART" id="SM00835">
    <property type="entry name" value="Cupin_1"/>
    <property type="match status" value="1"/>
</dbReference>
<organism evidence="2 3">
    <name type="scientific">Paenibacillus spiritus</name>
    <dbReference type="NCBI Taxonomy" id="2496557"/>
    <lineage>
        <taxon>Bacteria</taxon>
        <taxon>Bacillati</taxon>
        <taxon>Bacillota</taxon>
        <taxon>Bacilli</taxon>
        <taxon>Bacillales</taxon>
        <taxon>Paenibacillaceae</taxon>
        <taxon>Paenibacillus</taxon>
    </lineage>
</organism>
<sequence>MHNELLQSPDLTLAADSNVTLYYKRDDRNYVTELFGKEFPAIVNGFFSIHLDKGFVVQPHWHPSVNEMVYVICGEVKTTVFNPFTQHRMTYCLRPGQVAVFPKGWFHWIVGVGEHSHFLTIFDRPTADVVLGSDFLRCTPPEIMNMAYCIDPAKYAEAVSPITESVILGPPLCCDPSAAQGAWPAAHYPQSYPQTGAWGYGYGPGQGVPQHHAGAGYSGAGYPGIGNGMMPMMPGAGV</sequence>
<feature type="domain" description="Cupin type-1" evidence="1">
    <location>
        <begin position="19"/>
        <end position="156"/>
    </location>
</feature>
<dbReference type="InterPro" id="IPR014710">
    <property type="entry name" value="RmlC-like_jellyroll"/>
</dbReference>
<proteinExistence type="predicted"/>
<dbReference type="OrthoDB" id="2739624at2"/>
<dbReference type="EMBL" id="VYKK01000005">
    <property type="protein sequence ID" value="KAA9006504.1"/>
    <property type="molecule type" value="Genomic_DNA"/>
</dbReference>
<name>A0A5J5GG78_9BACL</name>
<reference evidence="2 3" key="1">
    <citation type="submission" date="2019-09" db="EMBL/GenBank/DDBJ databases">
        <title>Bacillus ochoae sp. nov., Paenibacillus whitsoniae sp. nov., Paenibacillus spiritus sp. nov. Isolated from the Mars Exploration Rover during spacecraft assembly.</title>
        <authorList>
            <person name="Seuylemezian A."/>
            <person name="Vaishampayan P."/>
        </authorList>
    </citation>
    <scope>NUCLEOTIDE SEQUENCE [LARGE SCALE GENOMIC DNA]</scope>
    <source>
        <strain evidence="2 3">MER_111</strain>
    </source>
</reference>
<protein>
    <submittedName>
        <fullName evidence="2">Cupin domain-containing protein</fullName>
    </submittedName>
</protein>
<dbReference type="Pfam" id="PF00190">
    <property type="entry name" value="Cupin_1"/>
    <property type="match status" value="1"/>
</dbReference>
<dbReference type="InterPro" id="IPR006045">
    <property type="entry name" value="Cupin_1"/>
</dbReference>
<dbReference type="Proteomes" id="UP000367750">
    <property type="component" value="Unassembled WGS sequence"/>
</dbReference>
<dbReference type="CDD" id="cd20306">
    <property type="entry name" value="cupin_OxDC-like"/>
    <property type="match status" value="1"/>
</dbReference>
<evidence type="ECO:0000259" key="1">
    <source>
        <dbReference type="SMART" id="SM00835"/>
    </source>
</evidence>